<evidence type="ECO:0000313" key="1">
    <source>
        <dbReference type="EMBL" id="GIY53214.1"/>
    </source>
</evidence>
<proteinExistence type="predicted"/>
<sequence>MATLLSTFRLQCPLLNNNALKLSLPPYIFRTALRIRDPILRPNLLGGVFRLIFSALLSASVNPSSLLIYSGVGGRSEELYIFSSNTTITRRLYSSRGRLSSRIACPLPSWRVRHFRLTIRCGHAPPASPGFQLNFHSSSNAWAFAKFPEFYSVIIIIIGKGALSLRAPLPPPLLAKRPIMFGGLASDIDREGGGDSKGEYGGG</sequence>
<dbReference type="Proteomes" id="UP001054837">
    <property type="component" value="Unassembled WGS sequence"/>
</dbReference>
<organism evidence="1 2">
    <name type="scientific">Caerostris darwini</name>
    <dbReference type="NCBI Taxonomy" id="1538125"/>
    <lineage>
        <taxon>Eukaryota</taxon>
        <taxon>Metazoa</taxon>
        <taxon>Ecdysozoa</taxon>
        <taxon>Arthropoda</taxon>
        <taxon>Chelicerata</taxon>
        <taxon>Arachnida</taxon>
        <taxon>Araneae</taxon>
        <taxon>Araneomorphae</taxon>
        <taxon>Entelegynae</taxon>
        <taxon>Araneoidea</taxon>
        <taxon>Araneidae</taxon>
        <taxon>Caerostris</taxon>
    </lineage>
</organism>
<reference evidence="1 2" key="1">
    <citation type="submission" date="2021-06" db="EMBL/GenBank/DDBJ databases">
        <title>Caerostris darwini draft genome.</title>
        <authorList>
            <person name="Kono N."/>
            <person name="Arakawa K."/>
        </authorList>
    </citation>
    <scope>NUCLEOTIDE SEQUENCE [LARGE SCALE GENOMIC DNA]</scope>
</reference>
<name>A0AAV4U612_9ARAC</name>
<dbReference type="EMBL" id="BPLQ01010742">
    <property type="protein sequence ID" value="GIY53214.1"/>
    <property type="molecule type" value="Genomic_DNA"/>
</dbReference>
<gene>
    <name evidence="1" type="ORF">CDAR_51411</name>
</gene>
<accession>A0AAV4U612</accession>
<dbReference type="AlphaFoldDB" id="A0AAV4U612"/>
<keyword evidence="2" id="KW-1185">Reference proteome</keyword>
<evidence type="ECO:0000313" key="2">
    <source>
        <dbReference type="Proteomes" id="UP001054837"/>
    </source>
</evidence>
<comment type="caution">
    <text evidence="1">The sequence shown here is derived from an EMBL/GenBank/DDBJ whole genome shotgun (WGS) entry which is preliminary data.</text>
</comment>
<protein>
    <submittedName>
        <fullName evidence="1">Uncharacterized protein</fullName>
    </submittedName>
</protein>